<evidence type="ECO:0000256" key="1">
    <source>
        <dbReference type="ARBA" id="ARBA00006019"/>
    </source>
</evidence>
<name>A0ABR0XPN6_REHGL</name>
<protein>
    <recommendedName>
        <fullName evidence="2">Cullin N-terminal domain-containing protein</fullName>
    </recommendedName>
</protein>
<accession>A0ABR0XPN6</accession>
<evidence type="ECO:0000313" key="4">
    <source>
        <dbReference type="Proteomes" id="UP001318860"/>
    </source>
</evidence>
<comment type="similarity">
    <text evidence="1">Belongs to the cullin family.</text>
</comment>
<proteinExistence type="inferred from homology"/>
<dbReference type="Gene3D" id="1.20.1310.10">
    <property type="entry name" value="Cullin Repeats"/>
    <property type="match status" value="1"/>
</dbReference>
<evidence type="ECO:0000259" key="2">
    <source>
        <dbReference type="Pfam" id="PF00888"/>
    </source>
</evidence>
<gene>
    <name evidence="3" type="ORF">DH2020_004515</name>
</gene>
<sequence length="201" mass="23167">MRHGQFCRRKPSTSSSTALNLDCPIINASLLKTICDSIRIAVFEGKSGCKFVDRVIEKVEQSQNSDKMALEVYGEIKDQVNDAIISMIDQAMVKEVLHIYDEIGEGKLKHYAEEFEEAIIEATSKFYSRKALNWIPTMSYDDYMLKVEECLQQEQNRVSDYLRLRSKHKVQEVVQHELLKVHASTLEEKKLLHDEVAQNDV</sequence>
<dbReference type="InterPro" id="IPR001373">
    <property type="entry name" value="Cullin_N"/>
</dbReference>
<comment type="caution">
    <text evidence="3">The sequence shown here is derived from an EMBL/GenBank/DDBJ whole genome shotgun (WGS) entry which is preliminary data.</text>
</comment>
<reference evidence="3 4" key="1">
    <citation type="journal article" date="2021" name="Comput. Struct. Biotechnol. J.">
        <title>De novo genome assembly of the potent medicinal plant Rehmannia glutinosa using nanopore technology.</title>
        <authorList>
            <person name="Ma L."/>
            <person name="Dong C."/>
            <person name="Song C."/>
            <person name="Wang X."/>
            <person name="Zheng X."/>
            <person name="Niu Y."/>
            <person name="Chen S."/>
            <person name="Feng W."/>
        </authorList>
    </citation>
    <scope>NUCLEOTIDE SEQUENCE [LARGE SCALE GENOMIC DNA]</scope>
    <source>
        <strain evidence="3">DH-2019</strain>
    </source>
</reference>
<keyword evidence="4" id="KW-1185">Reference proteome</keyword>
<dbReference type="SUPFAM" id="SSF74788">
    <property type="entry name" value="Cullin repeat-like"/>
    <property type="match status" value="1"/>
</dbReference>
<dbReference type="PANTHER" id="PTHR11932">
    <property type="entry name" value="CULLIN"/>
    <property type="match status" value="1"/>
</dbReference>
<dbReference type="EMBL" id="JABTTQ020000003">
    <property type="protein sequence ID" value="KAK6161134.1"/>
    <property type="molecule type" value="Genomic_DNA"/>
</dbReference>
<organism evidence="3 4">
    <name type="scientific">Rehmannia glutinosa</name>
    <name type="common">Chinese foxglove</name>
    <dbReference type="NCBI Taxonomy" id="99300"/>
    <lineage>
        <taxon>Eukaryota</taxon>
        <taxon>Viridiplantae</taxon>
        <taxon>Streptophyta</taxon>
        <taxon>Embryophyta</taxon>
        <taxon>Tracheophyta</taxon>
        <taxon>Spermatophyta</taxon>
        <taxon>Magnoliopsida</taxon>
        <taxon>eudicotyledons</taxon>
        <taxon>Gunneridae</taxon>
        <taxon>Pentapetalae</taxon>
        <taxon>asterids</taxon>
        <taxon>lamiids</taxon>
        <taxon>Lamiales</taxon>
        <taxon>Orobanchaceae</taxon>
        <taxon>Rehmannieae</taxon>
        <taxon>Rehmannia</taxon>
    </lineage>
</organism>
<dbReference type="InterPro" id="IPR045093">
    <property type="entry name" value="Cullin"/>
</dbReference>
<dbReference type="InterPro" id="IPR016159">
    <property type="entry name" value="Cullin_repeat-like_dom_sf"/>
</dbReference>
<feature type="domain" description="Cullin N-terminal" evidence="2">
    <location>
        <begin position="51"/>
        <end position="193"/>
    </location>
</feature>
<dbReference type="Proteomes" id="UP001318860">
    <property type="component" value="Unassembled WGS sequence"/>
</dbReference>
<dbReference type="Pfam" id="PF00888">
    <property type="entry name" value="Cullin"/>
    <property type="match status" value="1"/>
</dbReference>
<evidence type="ECO:0000313" key="3">
    <source>
        <dbReference type="EMBL" id="KAK6161134.1"/>
    </source>
</evidence>